<dbReference type="AlphaFoldDB" id="A0A0G4HUY3"/>
<accession>A0A0G4HUY3</accession>
<protein>
    <recommendedName>
        <fullName evidence="1">PARP catalytic domain-containing protein</fullName>
    </recommendedName>
</protein>
<dbReference type="SUPFAM" id="SSF56399">
    <property type="entry name" value="ADP-ribosylation"/>
    <property type="match status" value="1"/>
</dbReference>
<dbReference type="InterPro" id="IPR012317">
    <property type="entry name" value="Poly(ADP-ribose)pol_cat_dom"/>
</dbReference>
<name>A0A0G4HUY3_9ALVE</name>
<organism evidence="2">
    <name type="scientific">Chromera velia CCMP2878</name>
    <dbReference type="NCBI Taxonomy" id="1169474"/>
    <lineage>
        <taxon>Eukaryota</taxon>
        <taxon>Sar</taxon>
        <taxon>Alveolata</taxon>
        <taxon>Colpodellida</taxon>
        <taxon>Chromeraceae</taxon>
        <taxon>Chromera</taxon>
    </lineage>
</organism>
<reference evidence="2" key="1">
    <citation type="submission" date="2014-11" db="EMBL/GenBank/DDBJ databases">
        <authorList>
            <person name="Otto D Thomas"/>
            <person name="Naeem Raeece"/>
        </authorList>
    </citation>
    <scope>NUCLEOTIDE SEQUENCE</scope>
</reference>
<sequence length="73" mass="8405">MFGQRTYFTPNFSKADLYARPLATRHKRFDGLMKVIISAVLLGKPLADKRGDRVWCRPSDDFDSVWSVLNLKS</sequence>
<feature type="domain" description="PARP catalytic" evidence="1">
    <location>
        <begin position="1"/>
        <end position="73"/>
    </location>
</feature>
<dbReference type="VEuPathDB" id="CryptoDB:Cvel_8755"/>
<evidence type="ECO:0000259" key="1">
    <source>
        <dbReference type="PROSITE" id="PS51059"/>
    </source>
</evidence>
<dbReference type="PROSITE" id="PS51059">
    <property type="entry name" value="PARP_CATALYTIC"/>
    <property type="match status" value="1"/>
</dbReference>
<dbReference type="GO" id="GO:0003950">
    <property type="term" value="F:NAD+ poly-ADP-ribosyltransferase activity"/>
    <property type="evidence" value="ECO:0007669"/>
    <property type="project" value="InterPro"/>
</dbReference>
<dbReference type="EMBL" id="CDMZ01003980">
    <property type="protein sequence ID" value="CEM48265.1"/>
    <property type="molecule type" value="Genomic_DNA"/>
</dbReference>
<gene>
    <name evidence="2" type="ORF">Cvel_8755</name>
</gene>
<dbReference type="Gene3D" id="3.90.228.10">
    <property type="match status" value="1"/>
</dbReference>
<proteinExistence type="predicted"/>
<evidence type="ECO:0000313" key="2">
    <source>
        <dbReference type="EMBL" id="CEM48265.1"/>
    </source>
</evidence>